<dbReference type="InterPro" id="IPR036770">
    <property type="entry name" value="Ankyrin_rpt-contain_sf"/>
</dbReference>
<evidence type="ECO:0000313" key="2">
    <source>
        <dbReference type="Proteomes" id="UP001470230"/>
    </source>
</evidence>
<evidence type="ECO:0000313" key="1">
    <source>
        <dbReference type="EMBL" id="KAK8890642.1"/>
    </source>
</evidence>
<dbReference type="Gene3D" id="3.40.50.12480">
    <property type="match status" value="2"/>
</dbReference>
<dbReference type="SUPFAM" id="SSF48403">
    <property type="entry name" value="Ankyrin repeat"/>
    <property type="match status" value="1"/>
</dbReference>
<name>A0ABR2KJN4_9EUKA</name>
<proteinExistence type="predicted"/>
<gene>
    <name evidence="1" type="ORF">M9Y10_035425</name>
</gene>
<dbReference type="InterPro" id="IPR032675">
    <property type="entry name" value="LRR_dom_sf"/>
</dbReference>
<dbReference type="InterPro" id="IPR053139">
    <property type="entry name" value="Surface_bspA-like"/>
</dbReference>
<organism evidence="1 2">
    <name type="scientific">Tritrichomonas musculus</name>
    <dbReference type="NCBI Taxonomy" id="1915356"/>
    <lineage>
        <taxon>Eukaryota</taxon>
        <taxon>Metamonada</taxon>
        <taxon>Parabasalia</taxon>
        <taxon>Tritrichomonadida</taxon>
        <taxon>Tritrichomonadidae</taxon>
        <taxon>Tritrichomonas</taxon>
    </lineage>
</organism>
<keyword evidence="2" id="KW-1185">Reference proteome</keyword>
<dbReference type="PANTHER" id="PTHR45661:SF3">
    <property type="entry name" value="IG-LIKE DOMAIN-CONTAINING PROTEIN"/>
    <property type="match status" value="1"/>
</dbReference>
<dbReference type="InterPro" id="IPR026906">
    <property type="entry name" value="LRR_5"/>
</dbReference>
<dbReference type="EMBL" id="JAPFFF010000005">
    <property type="protein sequence ID" value="KAK8890642.1"/>
    <property type="molecule type" value="Genomic_DNA"/>
</dbReference>
<accession>A0ABR2KJN4</accession>
<dbReference type="Proteomes" id="UP001470230">
    <property type="component" value="Unassembled WGS sequence"/>
</dbReference>
<protein>
    <submittedName>
        <fullName evidence="1">Uncharacterized protein</fullName>
    </submittedName>
</protein>
<reference evidence="1 2" key="1">
    <citation type="submission" date="2024-04" db="EMBL/GenBank/DDBJ databases">
        <title>Tritrichomonas musculus Genome.</title>
        <authorList>
            <person name="Alves-Ferreira E."/>
            <person name="Grigg M."/>
            <person name="Lorenzi H."/>
            <person name="Galac M."/>
        </authorList>
    </citation>
    <scope>NUCLEOTIDE SEQUENCE [LARGE SCALE GENOMIC DNA]</scope>
    <source>
        <strain evidence="1 2">EAF2021</strain>
    </source>
</reference>
<dbReference type="PANTHER" id="PTHR45661">
    <property type="entry name" value="SURFACE ANTIGEN"/>
    <property type="match status" value="1"/>
</dbReference>
<dbReference type="SUPFAM" id="SSF52058">
    <property type="entry name" value="L domain-like"/>
    <property type="match status" value="2"/>
</dbReference>
<sequence length="689" mass="79141">MEIDIIFRKKKITYSYILDFIENSEESESKFQILYQTLEKEKLLQKKEDILSILQLLCKIANNHHRASDFINKYEKLFQYIFQNVQQTFSASEIMKVYFENKRILLLLLEKKFIQPERSELIEIMNKKSLTKFEYSHYLYGGMKEYIEEEERKQIEREITQKYNETIESFEEKCRNGENDSYICSLIRKDSVEEFISHVNRSNISLTSKINQSIYETNLFLIGKCPTLIEYASFFGSIQIILYLKFNKVQMRINMWYYAVHSNNADLIHLLEENDIKPVEKNNININVFKESIKCHHNDVADYIENNYITQEQRKKLKETNYELYILSNQNYHYYPDICQIISNPRNNNGFNVSNLCSSLKMISIPSSVTTIGNFAFFECSSLTQILIPSSIKSIGEYSFSKCSSLTQILIPSSVESIGDFAFSECSSLEQISIPSSVNFFGKNLFDGIEKLKIKGDIKSIPSDMFYKHKTLKEIEIPSSIKSIKINEFYGCTLLTKVSFEIPCSITKIDKKAFYECFSLSEINIPSISSIQDDVFYECKKLTKITIPSSATSIGEYSFCRCISLEQVTFEMPSSLTSIEYSAFQGCSSLTRIVIPSSVTAIKGYAFNECSSLIEITIPSSVTLIGLCAFSKCSSLKSVSFEAPSSLQSIGDYAFSYCYSLKNISISSSIASIGKDIFKECSLLKENQT</sequence>
<dbReference type="Gene3D" id="3.80.10.10">
    <property type="entry name" value="Ribonuclease Inhibitor"/>
    <property type="match status" value="3"/>
</dbReference>
<dbReference type="Pfam" id="PF13306">
    <property type="entry name" value="LRR_5"/>
    <property type="match status" value="2"/>
</dbReference>
<comment type="caution">
    <text evidence="1">The sequence shown here is derived from an EMBL/GenBank/DDBJ whole genome shotgun (WGS) entry which is preliminary data.</text>
</comment>